<evidence type="ECO:0000313" key="2">
    <source>
        <dbReference type="EMBL" id="SVA79355.1"/>
    </source>
</evidence>
<proteinExistence type="predicted"/>
<dbReference type="InterPro" id="IPR025665">
    <property type="entry name" value="Beta-barrel_OMP_2"/>
</dbReference>
<accession>A0A381YQS7</accession>
<name>A0A381YQS7_9ZZZZ</name>
<sequence>MLSNIFAQSELTVIGGYNMSKIKYNDDDVTEMVDVDMRSGINIGIEKHTGSLIAGASFVQRGTEVEFEVFGYEFSGYDVYNYAALHILYPIAMGTGLEGFGGLQAGFSLGGETHIEAGGDTETEDIDADGFGIDAGLLVGASFMLNEKFGIRASYYLGLTDVAKDGADDENYKNNTISLSALMKL</sequence>
<dbReference type="Pfam" id="PF13568">
    <property type="entry name" value="OMP_b-brl_2"/>
    <property type="match status" value="1"/>
</dbReference>
<evidence type="ECO:0000259" key="1">
    <source>
        <dbReference type="Pfam" id="PF13568"/>
    </source>
</evidence>
<dbReference type="AlphaFoldDB" id="A0A381YQS7"/>
<feature type="domain" description="Outer membrane protein beta-barrel" evidence="1">
    <location>
        <begin position="6"/>
        <end position="162"/>
    </location>
</feature>
<organism evidence="2">
    <name type="scientific">marine metagenome</name>
    <dbReference type="NCBI Taxonomy" id="408172"/>
    <lineage>
        <taxon>unclassified sequences</taxon>
        <taxon>metagenomes</taxon>
        <taxon>ecological metagenomes</taxon>
    </lineage>
</organism>
<reference evidence="2" key="1">
    <citation type="submission" date="2018-05" db="EMBL/GenBank/DDBJ databases">
        <authorList>
            <person name="Lanie J.A."/>
            <person name="Ng W.-L."/>
            <person name="Kazmierczak K.M."/>
            <person name="Andrzejewski T.M."/>
            <person name="Davidsen T.M."/>
            <person name="Wayne K.J."/>
            <person name="Tettelin H."/>
            <person name="Glass J.I."/>
            <person name="Rusch D."/>
            <person name="Podicherti R."/>
            <person name="Tsui H.-C.T."/>
            <person name="Winkler M.E."/>
        </authorList>
    </citation>
    <scope>NUCLEOTIDE SEQUENCE</scope>
</reference>
<protein>
    <recommendedName>
        <fullName evidence="1">Outer membrane protein beta-barrel domain-containing protein</fullName>
    </recommendedName>
</protein>
<dbReference type="EMBL" id="UINC01018822">
    <property type="protein sequence ID" value="SVA79355.1"/>
    <property type="molecule type" value="Genomic_DNA"/>
</dbReference>
<gene>
    <name evidence="2" type="ORF">METZ01_LOCUS132209</name>
</gene>